<evidence type="ECO:0000313" key="5">
    <source>
        <dbReference type="EnsemblPlants" id="LPERR04G16070.1"/>
    </source>
</evidence>
<dbReference type="InterPro" id="IPR000215">
    <property type="entry name" value="Serpin_fam"/>
</dbReference>
<reference evidence="5" key="3">
    <citation type="submission" date="2015-04" db="UniProtKB">
        <authorList>
            <consortium name="EnsemblPlants"/>
        </authorList>
    </citation>
    <scope>IDENTIFICATION</scope>
</reference>
<evidence type="ECO:0000313" key="6">
    <source>
        <dbReference type="Proteomes" id="UP000032180"/>
    </source>
</evidence>
<dbReference type="GO" id="GO:0004867">
    <property type="term" value="F:serine-type endopeptidase inhibitor activity"/>
    <property type="evidence" value="ECO:0007669"/>
    <property type="project" value="InterPro"/>
</dbReference>
<feature type="domain" description="Serpin" evidence="4">
    <location>
        <begin position="17"/>
        <end position="329"/>
    </location>
</feature>
<accession>A0A0D9W7J3</accession>
<dbReference type="PANTHER" id="PTHR11461">
    <property type="entry name" value="SERINE PROTEASE INHIBITOR, SERPIN"/>
    <property type="match status" value="1"/>
</dbReference>
<dbReference type="InterPro" id="IPR036186">
    <property type="entry name" value="Serpin_sf"/>
</dbReference>
<evidence type="ECO:0000256" key="3">
    <source>
        <dbReference type="SAM" id="MobiDB-lite"/>
    </source>
</evidence>
<organism evidence="5 6">
    <name type="scientific">Leersia perrieri</name>
    <dbReference type="NCBI Taxonomy" id="77586"/>
    <lineage>
        <taxon>Eukaryota</taxon>
        <taxon>Viridiplantae</taxon>
        <taxon>Streptophyta</taxon>
        <taxon>Embryophyta</taxon>
        <taxon>Tracheophyta</taxon>
        <taxon>Spermatophyta</taxon>
        <taxon>Magnoliopsida</taxon>
        <taxon>Liliopsida</taxon>
        <taxon>Poales</taxon>
        <taxon>Poaceae</taxon>
        <taxon>BOP clade</taxon>
        <taxon>Oryzoideae</taxon>
        <taxon>Oryzeae</taxon>
        <taxon>Oryzinae</taxon>
        <taxon>Leersia</taxon>
    </lineage>
</organism>
<dbReference type="InterPro" id="IPR042178">
    <property type="entry name" value="Serpin_sf_1"/>
</dbReference>
<dbReference type="Pfam" id="PF00079">
    <property type="entry name" value="Serpin"/>
    <property type="match status" value="1"/>
</dbReference>
<dbReference type="EnsemblPlants" id="LPERR04G16070.1">
    <property type="protein sequence ID" value="LPERR04G16070.1"/>
    <property type="gene ID" value="LPERR04G16070"/>
</dbReference>
<sequence length="331" mass="36899">MFAIVEYEKAQVLFLGHRVRRYLPRCGSGRRSPSQQASSLTAFSTSGRSSSPPIDASHGAFSRSVDFQNLVGAEAAEVNGFIAQATKGRLTNRHQVPPRQRHTLQGDVARAFKSSNTVHRTFHLLDSTTALVPFLSDPGRHFVASFDIDGVAFKVLQLFYKSDDDQVDSGAPRFCMLRDQKGLRDILRMAVTEPGFVTRCMPRTTQTVSRCMVPKFKFSYRFDAGAALAQLGFGALFDPLTTDLSRMAVNREHAAREALRCEVEVDEEGTMAVEGIPGYSPRFRPPKPLNFQAEHPFMFAIVEYQQNWSNPTLEYGNAKVLFLGHVMDPSN</sequence>
<reference evidence="6" key="2">
    <citation type="submission" date="2013-12" db="EMBL/GenBank/DDBJ databases">
        <authorList>
            <person name="Yu Y."/>
            <person name="Lee S."/>
            <person name="de Baynast K."/>
            <person name="Wissotski M."/>
            <person name="Liu L."/>
            <person name="Talag J."/>
            <person name="Goicoechea J."/>
            <person name="Angelova A."/>
            <person name="Jetty R."/>
            <person name="Kudrna D."/>
            <person name="Golser W."/>
            <person name="Rivera L."/>
            <person name="Zhang J."/>
            <person name="Wing R."/>
        </authorList>
    </citation>
    <scope>NUCLEOTIDE SEQUENCE</scope>
</reference>
<dbReference type="AlphaFoldDB" id="A0A0D9W7J3"/>
<dbReference type="Gramene" id="LPERR04G16070.1">
    <property type="protein sequence ID" value="LPERR04G16070.1"/>
    <property type="gene ID" value="LPERR04G16070"/>
</dbReference>
<name>A0A0D9W7J3_9ORYZ</name>
<dbReference type="GO" id="GO:0005615">
    <property type="term" value="C:extracellular space"/>
    <property type="evidence" value="ECO:0007669"/>
    <property type="project" value="InterPro"/>
</dbReference>
<evidence type="ECO:0000256" key="1">
    <source>
        <dbReference type="ARBA" id="ARBA00009500"/>
    </source>
</evidence>
<dbReference type="InterPro" id="IPR042185">
    <property type="entry name" value="Serpin_sf_2"/>
</dbReference>
<evidence type="ECO:0000256" key="2">
    <source>
        <dbReference type="RuleBase" id="RU000411"/>
    </source>
</evidence>
<keyword evidence="6" id="KW-1185">Reference proteome</keyword>
<protein>
    <recommendedName>
        <fullName evidence="4">Serpin domain-containing protein</fullName>
    </recommendedName>
</protein>
<proteinExistence type="inferred from homology"/>
<comment type="similarity">
    <text evidence="1 2">Belongs to the serpin family.</text>
</comment>
<dbReference type="Gene3D" id="2.30.39.10">
    <property type="entry name" value="Alpha-1-antitrypsin, domain 1"/>
    <property type="match status" value="1"/>
</dbReference>
<reference evidence="5 6" key="1">
    <citation type="submission" date="2012-08" db="EMBL/GenBank/DDBJ databases">
        <title>Oryza genome evolution.</title>
        <authorList>
            <person name="Wing R.A."/>
        </authorList>
    </citation>
    <scope>NUCLEOTIDE SEQUENCE</scope>
</reference>
<evidence type="ECO:0000259" key="4">
    <source>
        <dbReference type="SMART" id="SM00093"/>
    </source>
</evidence>
<feature type="region of interest" description="Disordered" evidence="3">
    <location>
        <begin position="26"/>
        <end position="55"/>
    </location>
</feature>
<dbReference type="HOGENOM" id="CLU_023330_4_0_1"/>
<dbReference type="Proteomes" id="UP000032180">
    <property type="component" value="Chromosome 4"/>
</dbReference>
<dbReference type="PANTHER" id="PTHR11461:SF286">
    <property type="entry name" value="NON-INHIBITORY SERPIN-Z11-RELATED"/>
    <property type="match status" value="1"/>
</dbReference>
<dbReference type="InterPro" id="IPR023796">
    <property type="entry name" value="Serpin_dom"/>
</dbReference>
<dbReference type="SMART" id="SM00093">
    <property type="entry name" value="SERPIN"/>
    <property type="match status" value="1"/>
</dbReference>
<dbReference type="SUPFAM" id="SSF56574">
    <property type="entry name" value="Serpins"/>
    <property type="match status" value="1"/>
</dbReference>
<dbReference type="Gene3D" id="3.30.497.10">
    <property type="entry name" value="Antithrombin, subunit I, domain 2"/>
    <property type="match status" value="1"/>
</dbReference>
<feature type="compositionally biased region" description="Polar residues" evidence="3">
    <location>
        <begin position="31"/>
        <end position="52"/>
    </location>
</feature>